<evidence type="ECO:0000256" key="1">
    <source>
        <dbReference type="SAM" id="MobiDB-lite"/>
    </source>
</evidence>
<dbReference type="AlphaFoldDB" id="A0A8J4Y8C6"/>
<reference evidence="2" key="1">
    <citation type="submission" date="2020-07" db="EMBL/GenBank/DDBJ databases">
        <title>The High-quality genome of the commercially important snow crab, Chionoecetes opilio.</title>
        <authorList>
            <person name="Jeong J.-H."/>
            <person name="Ryu S."/>
        </authorList>
    </citation>
    <scope>NUCLEOTIDE SEQUENCE</scope>
    <source>
        <strain evidence="2">MADBK_172401_WGS</strain>
        <tissue evidence="2">Digestive gland</tissue>
    </source>
</reference>
<protein>
    <submittedName>
        <fullName evidence="2">Uncharacterized protein</fullName>
    </submittedName>
</protein>
<accession>A0A8J4Y8C6</accession>
<keyword evidence="3" id="KW-1185">Reference proteome</keyword>
<dbReference type="EMBL" id="JACEEZ010009483">
    <property type="protein sequence ID" value="KAG0722482.1"/>
    <property type="molecule type" value="Genomic_DNA"/>
</dbReference>
<organism evidence="2 3">
    <name type="scientific">Chionoecetes opilio</name>
    <name type="common">Atlantic snow crab</name>
    <name type="synonym">Cancer opilio</name>
    <dbReference type="NCBI Taxonomy" id="41210"/>
    <lineage>
        <taxon>Eukaryota</taxon>
        <taxon>Metazoa</taxon>
        <taxon>Ecdysozoa</taxon>
        <taxon>Arthropoda</taxon>
        <taxon>Crustacea</taxon>
        <taxon>Multicrustacea</taxon>
        <taxon>Malacostraca</taxon>
        <taxon>Eumalacostraca</taxon>
        <taxon>Eucarida</taxon>
        <taxon>Decapoda</taxon>
        <taxon>Pleocyemata</taxon>
        <taxon>Brachyura</taxon>
        <taxon>Eubrachyura</taxon>
        <taxon>Majoidea</taxon>
        <taxon>Majidae</taxon>
        <taxon>Chionoecetes</taxon>
    </lineage>
</organism>
<proteinExistence type="predicted"/>
<dbReference type="OrthoDB" id="642895at2759"/>
<dbReference type="Proteomes" id="UP000770661">
    <property type="component" value="Unassembled WGS sequence"/>
</dbReference>
<feature type="region of interest" description="Disordered" evidence="1">
    <location>
        <begin position="153"/>
        <end position="224"/>
    </location>
</feature>
<comment type="caution">
    <text evidence="2">The sequence shown here is derived from an EMBL/GenBank/DDBJ whole genome shotgun (WGS) entry which is preliminary data.</text>
</comment>
<sequence>MAKSLEERSGRPFLVKGQAVGEYVLDYWHRYHAQRNREKKERQSARTKQLLHETRLGTEHHAVSFKRQLAPEGSVRRTNQRRLQENSSPDPSSTSTICLTPQHLRSRGILREHNQKPLLSIAAEKIYNNVSSQDSSTYSKTLHLCSRRENIRSSAVYGASRTPGPSRRTSPSRPQGLPRTPKTLPRIAPRRSPRLNASSTTQGEIYPQLLQGSRQPSDPPTRPR</sequence>
<name>A0A8J4Y8C6_CHIOP</name>
<dbReference type="Gene3D" id="1.20.58.1520">
    <property type="match status" value="1"/>
</dbReference>
<feature type="compositionally biased region" description="Low complexity" evidence="1">
    <location>
        <begin position="160"/>
        <end position="174"/>
    </location>
</feature>
<evidence type="ECO:0000313" key="2">
    <source>
        <dbReference type="EMBL" id="KAG0722482.1"/>
    </source>
</evidence>
<feature type="region of interest" description="Disordered" evidence="1">
    <location>
        <begin position="69"/>
        <end position="98"/>
    </location>
</feature>
<evidence type="ECO:0000313" key="3">
    <source>
        <dbReference type="Proteomes" id="UP000770661"/>
    </source>
</evidence>
<feature type="compositionally biased region" description="Polar residues" evidence="1">
    <location>
        <begin position="85"/>
        <end position="98"/>
    </location>
</feature>
<gene>
    <name evidence="2" type="ORF">GWK47_044387</name>
</gene>